<sequence length="44" mass="4326">MKKSACGIGLLSLIIAGGVAAQGTSPSGDDQALVVTASNTTHKR</sequence>
<evidence type="ECO:0000313" key="2">
    <source>
        <dbReference type="EMBL" id="MEY2183696.1"/>
    </source>
</evidence>
<evidence type="ECO:0000256" key="1">
    <source>
        <dbReference type="SAM" id="SignalP"/>
    </source>
</evidence>
<keyword evidence="1" id="KW-0732">Signal</keyword>
<feature type="signal peptide" evidence="1">
    <location>
        <begin position="1"/>
        <end position="21"/>
    </location>
</feature>
<protein>
    <submittedName>
        <fullName evidence="2">Uncharacterized protein</fullName>
    </submittedName>
</protein>
<organism evidence="2 3">
    <name type="scientific">Rhodanobacter humi</name>
    <dbReference type="NCBI Taxonomy" id="1888173"/>
    <lineage>
        <taxon>Bacteria</taxon>
        <taxon>Pseudomonadati</taxon>
        <taxon>Pseudomonadota</taxon>
        <taxon>Gammaproteobacteria</taxon>
        <taxon>Lysobacterales</taxon>
        <taxon>Rhodanobacteraceae</taxon>
        <taxon>Rhodanobacter</taxon>
    </lineage>
</organism>
<reference evidence="2 3" key="1">
    <citation type="submission" date="2024-07" db="EMBL/GenBank/DDBJ databases">
        <title>Molecular mechanisms and environmental adaptations of flagellar loss and biofilm growth of Rhodanobacter under environmental stress.</title>
        <authorList>
            <person name="Chen M."/>
        </authorList>
    </citation>
    <scope>NUCLEOTIDE SEQUENCE [LARGE SCALE GENOMIC DNA]</scope>
    <source>
        <strain evidence="2 3">RS22</strain>
    </source>
</reference>
<accession>A0ABV4AW40</accession>
<dbReference type="Proteomes" id="UP001562159">
    <property type="component" value="Unassembled WGS sequence"/>
</dbReference>
<comment type="caution">
    <text evidence="2">The sequence shown here is derived from an EMBL/GenBank/DDBJ whole genome shotgun (WGS) entry which is preliminary data.</text>
</comment>
<keyword evidence="3" id="KW-1185">Reference proteome</keyword>
<evidence type="ECO:0000313" key="3">
    <source>
        <dbReference type="Proteomes" id="UP001562159"/>
    </source>
</evidence>
<feature type="chain" id="PRO_5045178950" evidence="1">
    <location>
        <begin position="22"/>
        <end position="44"/>
    </location>
</feature>
<proteinExistence type="predicted"/>
<gene>
    <name evidence="2" type="ORF">AB7878_14830</name>
</gene>
<dbReference type="EMBL" id="JBGBPY010000001">
    <property type="protein sequence ID" value="MEY2183696.1"/>
    <property type="molecule type" value="Genomic_DNA"/>
</dbReference>
<name>A0ABV4AW40_9GAMM</name>